<comment type="catalytic activity">
    <reaction evidence="6">
        <text>L-threonyl-[protein] + ATP = 3-O-(5'-adenylyl)-L-threonyl-[protein] + diphosphate</text>
        <dbReference type="Rhea" id="RHEA:54292"/>
        <dbReference type="Rhea" id="RHEA-COMP:11060"/>
        <dbReference type="Rhea" id="RHEA-COMP:13847"/>
        <dbReference type="ChEBI" id="CHEBI:30013"/>
        <dbReference type="ChEBI" id="CHEBI:30616"/>
        <dbReference type="ChEBI" id="CHEBI:33019"/>
        <dbReference type="ChEBI" id="CHEBI:138113"/>
        <dbReference type="EC" id="2.7.7.108"/>
    </reaction>
</comment>
<dbReference type="EMBL" id="CP041372">
    <property type="protein sequence ID" value="QKS72140.1"/>
    <property type="molecule type" value="Genomic_DNA"/>
</dbReference>
<evidence type="ECO:0000256" key="4">
    <source>
        <dbReference type="ARBA" id="ARBA00022840"/>
    </source>
</evidence>
<evidence type="ECO:0000313" key="9">
    <source>
        <dbReference type="EMBL" id="QKS72140.1"/>
    </source>
</evidence>
<organism evidence="9 10">
    <name type="scientific">Paenalkalicoccus suaedae</name>
    <dbReference type="NCBI Taxonomy" id="2592382"/>
    <lineage>
        <taxon>Bacteria</taxon>
        <taxon>Bacillati</taxon>
        <taxon>Bacillota</taxon>
        <taxon>Bacilli</taxon>
        <taxon>Bacillales</taxon>
        <taxon>Bacillaceae</taxon>
        <taxon>Paenalkalicoccus</taxon>
    </lineage>
</organism>
<dbReference type="GO" id="GO:0051302">
    <property type="term" value="P:regulation of cell division"/>
    <property type="evidence" value="ECO:0007669"/>
    <property type="project" value="TreeGrafter"/>
</dbReference>
<keyword evidence="1" id="KW-0808">Transferase</keyword>
<gene>
    <name evidence="9" type="ORF">FLK61_36390</name>
</gene>
<comment type="catalytic activity">
    <reaction evidence="7">
        <text>L-tyrosyl-[protein] + ATP = O-(5'-adenylyl)-L-tyrosyl-[protein] + diphosphate</text>
        <dbReference type="Rhea" id="RHEA:54288"/>
        <dbReference type="Rhea" id="RHEA-COMP:10136"/>
        <dbReference type="Rhea" id="RHEA-COMP:13846"/>
        <dbReference type="ChEBI" id="CHEBI:30616"/>
        <dbReference type="ChEBI" id="CHEBI:33019"/>
        <dbReference type="ChEBI" id="CHEBI:46858"/>
        <dbReference type="ChEBI" id="CHEBI:83624"/>
        <dbReference type="EC" id="2.7.7.108"/>
    </reaction>
</comment>
<dbReference type="SUPFAM" id="SSF140931">
    <property type="entry name" value="Fic-like"/>
    <property type="match status" value="1"/>
</dbReference>
<keyword evidence="10" id="KW-1185">Reference proteome</keyword>
<evidence type="ECO:0000259" key="8">
    <source>
        <dbReference type="PROSITE" id="PS51459"/>
    </source>
</evidence>
<dbReference type="Pfam" id="PF02661">
    <property type="entry name" value="Fic"/>
    <property type="match status" value="1"/>
</dbReference>
<sequence length="193" mass="22537">MGKYGSGASKYCYPGTDVLINLFHIRQDEQLMQLDAMFTSKRLSELQLKELSGRLDFSHFKEIHRYIFQDLYPFAGKLREENISKDGFTFAQWTHLEENGEELFTKLLSEDWAELTTAELVHALAHYLAEINVLHPFREGNGRATREYIRQLARRYGFAINWSRVDNDRILQASIRSTYDEGPLRDVLLELLS</sequence>
<dbReference type="InterPro" id="IPR003812">
    <property type="entry name" value="Fido"/>
</dbReference>
<reference evidence="10" key="1">
    <citation type="submission" date="2019-07" db="EMBL/GenBank/DDBJ databases">
        <title>Bacillus alkalisoli sp. nov. isolated from saline soil.</title>
        <authorList>
            <person name="Sun J.-Q."/>
            <person name="Xu L."/>
        </authorList>
    </citation>
    <scope>NUCLEOTIDE SEQUENCE [LARGE SCALE GENOMIC DNA]</scope>
    <source>
        <strain evidence="10">M4U3P1</strain>
    </source>
</reference>
<name>A0A859FH69_9BACI</name>
<dbReference type="AlphaFoldDB" id="A0A859FH69"/>
<dbReference type="PROSITE" id="PS51459">
    <property type="entry name" value="FIDO"/>
    <property type="match status" value="1"/>
</dbReference>
<dbReference type="InterPro" id="IPR036597">
    <property type="entry name" value="Fido-like_dom_sf"/>
</dbReference>
<proteinExistence type="predicted"/>
<dbReference type="PANTHER" id="PTHR39560:SF1">
    <property type="entry name" value="PROTEIN ADENYLYLTRANSFERASE FIC-RELATED"/>
    <property type="match status" value="1"/>
</dbReference>
<evidence type="ECO:0000313" key="10">
    <source>
        <dbReference type="Proteomes" id="UP000318138"/>
    </source>
</evidence>
<evidence type="ECO:0000256" key="2">
    <source>
        <dbReference type="ARBA" id="ARBA00022695"/>
    </source>
</evidence>
<evidence type="ECO:0000256" key="6">
    <source>
        <dbReference type="ARBA" id="ARBA00047939"/>
    </source>
</evidence>
<dbReference type="Proteomes" id="UP000318138">
    <property type="component" value="Chromosome"/>
</dbReference>
<keyword evidence="4" id="KW-0067">ATP-binding</keyword>
<feature type="domain" description="Fido" evidence="8">
    <location>
        <begin position="55"/>
        <end position="193"/>
    </location>
</feature>
<dbReference type="GO" id="GO:0005524">
    <property type="term" value="F:ATP binding"/>
    <property type="evidence" value="ECO:0007669"/>
    <property type="project" value="UniProtKB-KW"/>
</dbReference>
<dbReference type="EC" id="2.7.7.108" evidence="5"/>
<evidence type="ECO:0000256" key="7">
    <source>
        <dbReference type="ARBA" id="ARBA00048696"/>
    </source>
</evidence>
<evidence type="ECO:0000256" key="1">
    <source>
        <dbReference type="ARBA" id="ARBA00022679"/>
    </source>
</evidence>
<protein>
    <recommendedName>
        <fullName evidence="5">protein adenylyltransferase</fullName>
        <ecNumber evidence="5">2.7.7.108</ecNumber>
    </recommendedName>
</protein>
<evidence type="ECO:0000256" key="5">
    <source>
        <dbReference type="ARBA" id="ARBA00034531"/>
    </source>
</evidence>
<keyword evidence="2" id="KW-0548">Nucleotidyltransferase</keyword>
<accession>A0A859FH69</accession>
<dbReference type="PANTHER" id="PTHR39560">
    <property type="entry name" value="PROTEIN ADENYLYLTRANSFERASE FIC-RELATED"/>
    <property type="match status" value="1"/>
</dbReference>
<evidence type="ECO:0000256" key="3">
    <source>
        <dbReference type="ARBA" id="ARBA00022741"/>
    </source>
</evidence>
<keyword evidence="3" id="KW-0547">Nucleotide-binding</keyword>
<dbReference type="GO" id="GO:0070733">
    <property type="term" value="F:AMPylase activity"/>
    <property type="evidence" value="ECO:0007669"/>
    <property type="project" value="UniProtKB-EC"/>
</dbReference>
<dbReference type="KEGG" id="psua:FLK61_36390"/>
<dbReference type="Gene3D" id="1.10.3290.10">
    <property type="entry name" value="Fido-like domain"/>
    <property type="match status" value="1"/>
</dbReference>